<proteinExistence type="predicted"/>
<dbReference type="EMBL" id="JAGSXJ010000009">
    <property type="protein sequence ID" value="KAH6688527.1"/>
    <property type="molecule type" value="Genomic_DNA"/>
</dbReference>
<feature type="region of interest" description="Disordered" evidence="1">
    <location>
        <begin position="32"/>
        <end position="119"/>
    </location>
</feature>
<evidence type="ECO:0000313" key="3">
    <source>
        <dbReference type="Proteomes" id="UP000770015"/>
    </source>
</evidence>
<dbReference type="Proteomes" id="UP000770015">
    <property type="component" value="Unassembled WGS sequence"/>
</dbReference>
<dbReference type="AlphaFoldDB" id="A0A9P9ABW4"/>
<reference evidence="2" key="1">
    <citation type="journal article" date="2021" name="Nat. Commun.">
        <title>Genetic determinants of endophytism in the Arabidopsis root mycobiome.</title>
        <authorList>
            <person name="Mesny F."/>
            <person name="Miyauchi S."/>
            <person name="Thiergart T."/>
            <person name="Pickel B."/>
            <person name="Atanasova L."/>
            <person name="Karlsson M."/>
            <person name="Huettel B."/>
            <person name="Barry K.W."/>
            <person name="Haridas S."/>
            <person name="Chen C."/>
            <person name="Bauer D."/>
            <person name="Andreopoulos W."/>
            <person name="Pangilinan J."/>
            <person name="LaButti K."/>
            <person name="Riley R."/>
            <person name="Lipzen A."/>
            <person name="Clum A."/>
            <person name="Drula E."/>
            <person name="Henrissat B."/>
            <person name="Kohler A."/>
            <person name="Grigoriev I.V."/>
            <person name="Martin F.M."/>
            <person name="Hacquard S."/>
        </authorList>
    </citation>
    <scope>NUCLEOTIDE SEQUENCE</scope>
    <source>
        <strain evidence="2">MPI-SDFR-AT-0117</strain>
    </source>
</reference>
<feature type="compositionally biased region" description="Low complexity" evidence="1">
    <location>
        <begin position="95"/>
        <end position="106"/>
    </location>
</feature>
<evidence type="ECO:0000256" key="1">
    <source>
        <dbReference type="SAM" id="MobiDB-lite"/>
    </source>
</evidence>
<comment type="caution">
    <text evidence="2">The sequence shown here is derived from an EMBL/GenBank/DDBJ whole genome shotgun (WGS) entry which is preliminary data.</text>
</comment>
<gene>
    <name evidence="2" type="ORF">F5X68DRAFT_80341</name>
</gene>
<sequence>MAWLPPHDTTATLSLYRHGQLDLHWLDGPDGGFGSAGSGTDIPSGPSTPHAELHPTHPTPPPSTLQLHRVHTPRPPHLTLAPKCPTHAPLDATELPLGPRLRLPSRGNERETQAELGSSNSSCFSSSTSFSFIFPPLAQCLRSLSVPSSLHSISPSCLGAALLPPPRRDSTRLSQPCPTQPVLFCPSLSQPDWPDHCRFSLGPPSSSASCQDISVYVDSPRNPTRLPPAHAPIHRPKIRPDHCLSAPPTTLPIPHARTAHA</sequence>
<keyword evidence="3" id="KW-1185">Reference proteome</keyword>
<evidence type="ECO:0000313" key="2">
    <source>
        <dbReference type="EMBL" id="KAH6688527.1"/>
    </source>
</evidence>
<name>A0A9P9ABW4_9PEZI</name>
<accession>A0A9P9ABW4</accession>
<protein>
    <submittedName>
        <fullName evidence="2">Uncharacterized protein</fullName>
    </submittedName>
</protein>
<feature type="region of interest" description="Disordered" evidence="1">
    <location>
        <begin position="237"/>
        <end position="261"/>
    </location>
</feature>
<organism evidence="2 3">
    <name type="scientific">Plectosphaerella plurivora</name>
    <dbReference type="NCBI Taxonomy" id="936078"/>
    <lineage>
        <taxon>Eukaryota</taxon>
        <taxon>Fungi</taxon>
        <taxon>Dikarya</taxon>
        <taxon>Ascomycota</taxon>
        <taxon>Pezizomycotina</taxon>
        <taxon>Sordariomycetes</taxon>
        <taxon>Hypocreomycetidae</taxon>
        <taxon>Glomerellales</taxon>
        <taxon>Plectosphaerellaceae</taxon>
        <taxon>Plectosphaerella</taxon>
    </lineage>
</organism>